<gene>
    <name evidence="4" type="ORF">BAVI_02499</name>
</gene>
<comment type="caution">
    <text evidence="4">The sequence shown here is derived from an EMBL/GenBank/DDBJ whole genome shotgun (WGS) entry which is preliminary data.</text>
</comment>
<dbReference type="GO" id="GO:0016705">
    <property type="term" value="F:oxidoreductase activity, acting on paired donors, with incorporation or reduction of molecular oxygen"/>
    <property type="evidence" value="ECO:0007669"/>
    <property type="project" value="InterPro"/>
</dbReference>
<evidence type="ECO:0000259" key="3">
    <source>
        <dbReference type="Pfam" id="PF00296"/>
    </source>
</evidence>
<keyword evidence="2" id="KW-0503">Monooxygenase</keyword>
<proteinExistence type="predicted"/>
<reference evidence="4 5" key="1">
    <citation type="journal article" date="2014" name="Environ. Microbiol.">
        <title>The nitrate-ammonifying and nosZ-carrying bacterium Bacillus vireti is a potent source and sink for nitric and nitrous oxide under high nitrate conditions.</title>
        <authorList>
            <person name="Mania D."/>
            <person name="Heylen K."/>
            <person name="van Spanning R.J."/>
            <person name="Frostegard A."/>
        </authorList>
    </citation>
    <scope>NUCLEOTIDE SEQUENCE [LARGE SCALE GENOMIC DNA]</scope>
    <source>
        <strain evidence="4 5">LMG 21834</strain>
    </source>
</reference>
<dbReference type="PANTHER" id="PTHR30137">
    <property type="entry name" value="LUCIFERASE-LIKE MONOOXYGENASE"/>
    <property type="match status" value="1"/>
</dbReference>
<dbReference type="Pfam" id="PF00296">
    <property type="entry name" value="Bac_luciferase"/>
    <property type="match status" value="1"/>
</dbReference>
<dbReference type="AlphaFoldDB" id="A0AB94ITP0"/>
<sequence>MRKEEGFKKQGIEIGLYTLGDMGSDPHTGKTINAQQRIKEIIEAAKLADEAGLDVFGVGEHHRLDYATSAVPVVLAAIAQITKRIKLTSATTVLSTVDPVRLFEDFATLDLLSDGRAEIIAGRGAFVESFPLFGYDINDYDALFSENIDLFLKLNENRRITWDGHFRPSLRNAEIAPRPLQNQIPIWVGVGGTPESAARAGKLGAGMALAILGGDPMRFKPLVDLYRKTGIEAGHDPENLKVGVTGHGYISKTTQQAKDEFYPYYSNYWSYVNHQRGMTSRRMSKADFEQLTRQETALFVGSPQQIIEKILRQYELFGHQRFMAQIDIGGLPFRKVAEGIELLATEIAPIVRKETSK</sequence>
<keyword evidence="5" id="KW-1185">Reference proteome</keyword>
<dbReference type="PANTHER" id="PTHR30137:SF8">
    <property type="entry name" value="BLR5498 PROTEIN"/>
    <property type="match status" value="1"/>
</dbReference>
<dbReference type="RefSeq" id="WP_024026718.1">
    <property type="nucleotide sequence ID" value="NZ_ALAN01000017.1"/>
</dbReference>
<feature type="domain" description="Luciferase-like" evidence="3">
    <location>
        <begin position="13"/>
        <end position="316"/>
    </location>
</feature>
<dbReference type="EMBL" id="ALAN01000017">
    <property type="protein sequence ID" value="ETI70396.1"/>
    <property type="molecule type" value="Genomic_DNA"/>
</dbReference>
<name>A0AB94ITP0_9BACI</name>
<dbReference type="GO" id="GO:0004497">
    <property type="term" value="F:monooxygenase activity"/>
    <property type="evidence" value="ECO:0007669"/>
    <property type="project" value="UniProtKB-KW"/>
</dbReference>
<accession>A0AB94ITP0</accession>
<protein>
    <recommendedName>
        <fullName evidence="3">Luciferase-like domain-containing protein</fullName>
    </recommendedName>
</protein>
<dbReference type="InterPro" id="IPR036661">
    <property type="entry name" value="Luciferase-like_sf"/>
</dbReference>
<dbReference type="SUPFAM" id="SSF51679">
    <property type="entry name" value="Bacterial luciferase-like"/>
    <property type="match status" value="1"/>
</dbReference>
<dbReference type="Gene3D" id="3.20.20.30">
    <property type="entry name" value="Luciferase-like domain"/>
    <property type="match status" value="1"/>
</dbReference>
<organism evidence="4 5">
    <name type="scientific">Neobacillus vireti LMG 21834</name>
    <dbReference type="NCBI Taxonomy" id="1131730"/>
    <lineage>
        <taxon>Bacteria</taxon>
        <taxon>Bacillati</taxon>
        <taxon>Bacillota</taxon>
        <taxon>Bacilli</taxon>
        <taxon>Bacillales</taxon>
        <taxon>Bacillaceae</taxon>
        <taxon>Neobacillus</taxon>
    </lineage>
</organism>
<keyword evidence="1" id="KW-0560">Oxidoreductase</keyword>
<evidence type="ECO:0000313" key="5">
    <source>
        <dbReference type="Proteomes" id="UP000018877"/>
    </source>
</evidence>
<evidence type="ECO:0000256" key="1">
    <source>
        <dbReference type="ARBA" id="ARBA00023002"/>
    </source>
</evidence>
<dbReference type="Proteomes" id="UP000018877">
    <property type="component" value="Unassembled WGS sequence"/>
</dbReference>
<dbReference type="InterPro" id="IPR011251">
    <property type="entry name" value="Luciferase-like_dom"/>
</dbReference>
<dbReference type="InterPro" id="IPR050766">
    <property type="entry name" value="Bact_Lucif_Oxidored"/>
</dbReference>
<evidence type="ECO:0000256" key="2">
    <source>
        <dbReference type="ARBA" id="ARBA00023033"/>
    </source>
</evidence>
<dbReference type="GO" id="GO:0005829">
    <property type="term" value="C:cytosol"/>
    <property type="evidence" value="ECO:0007669"/>
    <property type="project" value="TreeGrafter"/>
</dbReference>
<evidence type="ECO:0000313" key="4">
    <source>
        <dbReference type="EMBL" id="ETI70396.1"/>
    </source>
</evidence>